<evidence type="ECO:0000313" key="3">
    <source>
        <dbReference type="Proteomes" id="UP001499951"/>
    </source>
</evidence>
<proteinExistence type="predicted"/>
<gene>
    <name evidence="2" type="ORF">GCM10008942_07100</name>
</gene>
<name>A0ABP3P917_9PROT</name>
<dbReference type="EMBL" id="BAAADD010000002">
    <property type="protein sequence ID" value="GAA0561263.1"/>
    <property type="molecule type" value="Genomic_DNA"/>
</dbReference>
<organism evidence="2 3">
    <name type="scientific">Rhizomicrobium electricum</name>
    <dbReference type="NCBI Taxonomy" id="480070"/>
    <lineage>
        <taxon>Bacteria</taxon>
        <taxon>Pseudomonadati</taxon>
        <taxon>Pseudomonadota</taxon>
        <taxon>Alphaproteobacteria</taxon>
        <taxon>Micropepsales</taxon>
        <taxon>Micropepsaceae</taxon>
        <taxon>Rhizomicrobium</taxon>
    </lineage>
</organism>
<dbReference type="Proteomes" id="UP001499951">
    <property type="component" value="Unassembled WGS sequence"/>
</dbReference>
<dbReference type="InterPro" id="IPR029041">
    <property type="entry name" value="FAD-linked_oxidoreductase-like"/>
</dbReference>
<dbReference type="RefSeq" id="WP_166932038.1">
    <property type="nucleotide sequence ID" value="NZ_BAAADD010000002.1"/>
</dbReference>
<reference evidence="3" key="1">
    <citation type="journal article" date="2019" name="Int. J. Syst. Evol. Microbiol.">
        <title>The Global Catalogue of Microorganisms (GCM) 10K type strain sequencing project: providing services to taxonomists for standard genome sequencing and annotation.</title>
        <authorList>
            <consortium name="The Broad Institute Genomics Platform"/>
            <consortium name="The Broad Institute Genome Sequencing Center for Infectious Disease"/>
            <person name="Wu L."/>
            <person name="Ma J."/>
        </authorList>
    </citation>
    <scope>NUCLEOTIDE SEQUENCE [LARGE SCALE GENOMIC DNA]</scope>
    <source>
        <strain evidence="3">JCM 15089</strain>
    </source>
</reference>
<dbReference type="Gene3D" id="3.20.20.220">
    <property type="match status" value="1"/>
</dbReference>
<dbReference type="SUPFAM" id="SSF51730">
    <property type="entry name" value="FAD-linked oxidoreductase"/>
    <property type="match status" value="1"/>
</dbReference>
<accession>A0ABP3P917</accession>
<evidence type="ECO:0000256" key="1">
    <source>
        <dbReference type="ARBA" id="ARBA00023002"/>
    </source>
</evidence>
<keyword evidence="1" id="KW-0560">Oxidoreductase</keyword>
<protein>
    <submittedName>
        <fullName evidence="2">Proline dehydrogenase</fullName>
    </submittedName>
</protein>
<keyword evidence="3" id="KW-1185">Reference proteome</keyword>
<sequence length="309" mass="33270">MTDTTASYSTEPPNVASRTLKRRIGEIASSALMPIIRTAARPFLGGETVEDALCAATRLNAEGAATAFSYWDGGCETLAQIEDLGQVAIAALADKAPASYLSLKPPALRFSKDAARRLASVAAAHRVRLHFDSHGAAVADRHNAMLDAMLEVLEPEYLGTTLPGRLARTRDDAEWAIARGLNVRVVKGEWPDPANPNCDLNPAFLDVIDRLAGRARHVAVATHNPALSREAIEKLRAAGTSCEIEVLLGLAPRRLLDWAKANGVRVRVYVPYGSGFVMNAIAVLRRNPRMILAITRAQIGHLSKSLSRG</sequence>
<evidence type="ECO:0000313" key="2">
    <source>
        <dbReference type="EMBL" id="GAA0561263.1"/>
    </source>
</evidence>
<comment type="caution">
    <text evidence="2">The sequence shown here is derived from an EMBL/GenBank/DDBJ whole genome shotgun (WGS) entry which is preliminary data.</text>
</comment>